<evidence type="ECO:0000313" key="3">
    <source>
        <dbReference type="Proteomes" id="UP000515908"/>
    </source>
</evidence>
<accession>A0A7G2CUM0</accession>
<feature type="compositionally biased region" description="Acidic residues" evidence="1">
    <location>
        <begin position="67"/>
        <end position="79"/>
    </location>
</feature>
<evidence type="ECO:0000313" key="2">
    <source>
        <dbReference type="EMBL" id="CAD2222761.1"/>
    </source>
</evidence>
<dbReference type="AlphaFoldDB" id="A0A7G2CUM0"/>
<gene>
    <name evidence="2" type="ORF">ADEAN_001030800</name>
</gene>
<dbReference type="PANTHER" id="PTHR16148:SF14">
    <property type="entry name" value="MYND-TYPE DOMAIN-CONTAINING PROTEIN"/>
    <property type="match status" value="1"/>
</dbReference>
<dbReference type="PANTHER" id="PTHR16148">
    <property type="entry name" value="NF-KAPPA-B-REPRESSING FACTOR-RELATED"/>
    <property type="match status" value="1"/>
</dbReference>
<feature type="region of interest" description="Disordered" evidence="1">
    <location>
        <begin position="32"/>
        <end position="112"/>
    </location>
</feature>
<organism evidence="2 3">
    <name type="scientific">Angomonas deanei</name>
    <dbReference type="NCBI Taxonomy" id="59799"/>
    <lineage>
        <taxon>Eukaryota</taxon>
        <taxon>Discoba</taxon>
        <taxon>Euglenozoa</taxon>
        <taxon>Kinetoplastea</taxon>
        <taxon>Metakinetoplastina</taxon>
        <taxon>Trypanosomatida</taxon>
        <taxon>Trypanosomatidae</taxon>
        <taxon>Strigomonadinae</taxon>
        <taxon>Angomonas</taxon>
    </lineage>
</organism>
<feature type="compositionally biased region" description="Polar residues" evidence="1">
    <location>
        <begin position="196"/>
        <end position="212"/>
    </location>
</feature>
<feature type="region of interest" description="Disordered" evidence="1">
    <location>
        <begin position="196"/>
        <end position="269"/>
    </location>
</feature>
<feature type="compositionally biased region" description="Low complexity" evidence="1">
    <location>
        <begin position="213"/>
        <end position="225"/>
    </location>
</feature>
<feature type="compositionally biased region" description="Basic and acidic residues" evidence="1">
    <location>
        <begin position="55"/>
        <end position="66"/>
    </location>
</feature>
<dbReference type="EMBL" id="LR877172">
    <property type="protein sequence ID" value="CAD2222761.1"/>
    <property type="molecule type" value="Genomic_DNA"/>
</dbReference>
<proteinExistence type="predicted"/>
<protein>
    <submittedName>
        <fullName evidence="2">Uncharacterized protein</fullName>
    </submittedName>
</protein>
<keyword evidence="3" id="KW-1185">Reference proteome</keyword>
<name>A0A7G2CUM0_9TRYP</name>
<reference evidence="2 3" key="1">
    <citation type="submission" date="2020-08" db="EMBL/GenBank/DDBJ databases">
        <authorList>
            <person name="Newling K."/>
            <person name="Davey J."/>
            <person name="Forrester S."/>
        </authorList>
    </citation>
    <scope>NUCLEOTIDE SEQUENCE [LARGE SCALE GENOMIC DNA]</scope>
    <source>
        <strain evidence="3">Crithidia deanei Carvalho (ATCC PRA-265)</strain>
    </source>
</reference>
<feature type="compositionally biased region" description="Polar residues" evidence="1">
    <location>
        <begin position="335"/>
        <end position="344"/>
    </location>
</feature>
<dbReference type="VEuPathDB" id="TriTrypDB:ADEAN_001030800"/>
<evidence type="ECO:0000256" key="1">
    <source>
        <dbReference type="SAM" id="MobiDB-lite"/>
    </source>
</evidence>
<feature type="region of interest" description="Disordered" evidence="1">
    <location>
        <begin position="310"/>
        <end position="346"/>
    </location>
</feature>
<dbReference type="Proteomes" id="UP000515908">
    <property type="component" value="Chromosome 28"/>
</dbReference>
<feature type="compositionally biased region" description="Low complexity" evidence="1">
    <location>
        <begin position="316"/>
        <end position="327"/>
    </location>
</feature>
<sequence>MVPGKDIAFIEYDSPTTAEEALRWFSTARKLKNKKTAKQELETMNHPQQPSTEEEGGHNEDDNNNEKEEDEEDHTDAEEEGKSERDNPILTPNNNNNNNNDEKEMTPLLPYTDRPLESSSYHFPLLHCAVLTAYTAKHTDGRPLLTAEDWVADHSYPCYNHNGMKMMNKTVTEKKEKVTPPIPIDLLCTELDNTNINPNANEGTSTSTTVYPNNSTMTSNSVNSSIPHHHNNYPIAVPLPLPVDGRPSRPNNNNNNINEKERQSTSMDPFCLDGRLPIRTVFFKLKDRFRKAMNDDDDSERWRSAVDTLSSELPGNNINMNHNNNSNMESRQESMEQVPSSNPKEGTLLSPTECCVQRDFSQSAVGSRMIFMAAHHHHHHLFYKSIPNLPSRAFYASRHPSTVVQPALLPGTIHHNTNHNNNTPAPMEETPSSNTNNIPIKYLTDEESRKEFRFVSKVLCPSFFEERFPGVVCYRPYLHPPYFGGCFVKFERPEDAVRCLKWSLQQPEMTKLFTIQMARKDVENYVTC</sequence>